<proteinExistence type="predicted"/>
<reference evidence="1 2" key="1">
    <citation type="submission" date="2015-08" db="EMBL/GenBank/DDBJ databases">
        <authorList>
            <person name="Babu N.S."/>
            <person name="Beckwith C.J."/>
            <person name="Beseler K.G."/>
            <person name="Brison A."/>
            <person name="Carone J.V."/>
            <person name="Caskin T.P."/>
            <person name="Diamond M."/>
            <person name="Durham M.E."/>
            <person name="Foxe J.M."/>
            <person name="Go M."/>
            <person name="Henderson B.A."/>
            <person name="Jones I.B."/>
            <person name="McGettigan J.A."/>
            <person name="Micheletti S.J."/>
            <person name="Nasrallah M.E."/>
            <person name="Ortiz D."/>
            <person name="Piller C.R."/>
            <person name="Privatt S.R."/>
            <person name="Schneider S.L."/>
            <person name="Sharp S."/>
            <person name="Smith T.C."/>
            <person name="Stanton J.D."/>
            <person name="Ullery H.E."/>
            <person name="Wilson R.J."/>
            <person name="Serrano M.G."/>
            <person name="Buck G."/>
            <person name="Lee V."/>
            <person name="Wang Y."/>
            <person name="Carvalho R."/>
            <person name="Voegtly L."/>
            <person name="Shi R."/>
            <person name="Duckworth R."/>
            <person name="Johnson A."/>
            <person name="Loviza R."/>
            <person name="Walstead R."/>
            <person name="Shah Z."/>
            <person name="Kiflezghi M."/>
            <person name="Wade K."/>
            <person name="Ball S.L."/>
            <person name="Bradley K.W."/>
            <person name="Asai D.J."/>
            <person name="Bowman C.A."/>
            <person name="Russell D.A."/>
            <person name="Pope W.H."/>
            <person name="Jacobs-Sera D."/>
            <person name="Hendrix R.W."/>
            <person name="Hatfull G.F."/>
        </authorList>
    </citation>
    <scope>NUCLEOTIDE SEQUENCE [LARGE SCALE GENOMIC DNA]</scope>
    <source>
        <strain evidence="1 2">DSM 27648</strain>
    </source>
</reference>
<name>A0A0K1QB41_9BACT</name>
<evidence type="ECO:0000313" key="1">
    <source>
        <dbReference type="EMBL" id="AKV02953.1"/>
    </source>
</evidence>
<accession>A0A0K1QB41</accession>
<sequence>MVVWPAEASLTADARDGLRRFRDTSAFAELEESNERWRIVAWPWTREAPMTVQLENDAHEAVDFVVDEDGLWRMSQDPRVVRERTILELQEDADAFVFGIPPENVEH</sequence>
<organism evidence="1 2">
    <name type="scientific">Labilithrix luteola</name>
    <dbReference type="NCBI Taxonomy" id="1391654"/>
    <lineage>
        <taxon>Bacteria</taxon>
        <taxon>Pseudomonadati</taxon>
        <taxon>Myxococcota</taxon>
        <taxon>Polyangia</taxon>
        <taxon>Polyangiales</taxon>
        <taxon>Labilitrichaceae</taxon>
        <taxon>Labilithrix</taxon>
    </lineage>
</organism>
<keyword evidence="2" id="KW-1185">Reference proteome</keyword>
<dbReference type="EMBL" id="CP012333">
    <property type="protein sequence ID" value="AKV02953.1"/>
    <property type="molecule type" value="Genomic_DNA"/>
</dbReference>
<evidence type="ECO:0000313" key="2">
    <source>
        <dbReference type="Proteomes" id="UP000064967"/>
    </source>
</evidence>
<protein>
    <submittedName>
        <fullName evidence="1">Uncharacterized protein</fullName>
    </submittedName>
</protein>
<dbReference type="Proteomes" id="UP000064967">
    <property type="component" value="Chromosome"/>
</dbReference>
<dbReference type="RefSeq" id="WP_146653799.1">
    <property type="nucleotide sequence ID" value="NZ_CP012333.1"/>
</dbReference>
<dbReference type="AlphaFoldDB" id="A0A0K1QB41"/>
<gene>
    <name evidence="1" type="ORF">AKJ09_09616</name>
</gene>
<dbReference type="KEGG" id="llu:AKJ09_09616"/>